<evidence type="ECO:0000256" key="3">
    <source>
        <dbReference type="ARBA" id="ARBA00013064"/>
    </source>
</evidence>
<dbReference type="InterPro" id="IPR036873">
    <property type="entry name" value="Rhodanese-like_dom_sf"/>
</dbReference>
<dbReference type="CDD" id="cd14566">
    <property type="entry name" value="DSP_MKP_classII"/>
    <property type="match status" value="1"/>
</dbReference>
<keyword evidence="13" id="KW-1185">Reference proteome</keyword>
<feature type="region of interest" description="Disordered" evidence="8">
    <location>
        <begin position="381"/>
        <end position="476"/>
    </location>
</feature>
<dbReference type="FunFam" id="3.90.190.10:FF:000011">
    <property type="entry name" value="Dual specificity phosphatase 6"/>
    <property type="match status" value="1"/>
</dbReference>
<evidence type="ECO:0000256" key="8">
    <source>
        <dbReference type="SAM" id="MobiDB-lite"/>
    </source>
</evidence>
<dbReference type="PROSITE" id="PS50056">
    <property type="entry name" value="TYR_PHOSPHATASE_2"/>
    <property type="match status" value="1"/>
</dbReference>
<evidence type="ECO:0000313" key="12">
    <source>
        <dbReference type="EMBL" id="KAK7863831.1"/>
    </source>
</evidence>
<comment type="similarity">
    <text evidence="2">Belongs to the protein-tyrosine phosphatase family. Non-receptor class dual specificity subfamily.</text>
</comment>
<dbReference type="Gene3D" id="3.90.190.10">
    <property type="entry name" value="Protein tyrosine phosphatase superfamily"/>
    <property type="match status" value="1"/>
</dbReference>
<dbReference type="SMART" id="SM00195">
    <property type="entry name" value="DSPc"/>
    <property type="match status" value="1"/>
</dbReference>
<evidence type="ECO:0000256" key="2">
    <source>
        <dbReference type="ARBA" id="ARBA00008601"/>
    </source>
</evidence>
<comment type="caution">
    <text evidence="12">The sequence shown here is derived from an EMBL/GenBank/DDBJ whole genome shotgun (WGS) entry which is preliminary data.</text>
</comment>
<dbReference type="Proteomes" id="UP001378592">
    <property type="component" value="Unassembled WGS sequence"/>
</dbReference>
<evidence type="ECO:0000256" key="1">
    <source>
        <dbReference type="ARBA" id="ARBA00004496"/>
    </source>
</evidence>
<dbReference type="PROSITE" id="PS50054">
    <property type="entry name" value="TYR_PHOSPHATASE_DUAL"/>
    <property type="match status" value="1"/>
</dbReference>
<dbReference type="GO" id="GO:0043409">
    <property type="term" value="P:negative regulation of MAPK cascade"/>
    <property type="evidence" value="ECO:0007669"/>
    <property type="project" value="TreeGrafter"/>
</dbReference>
<dbReference type="Pfam" id="PF00581">
    <property type="entry name" value="Rhodanese"/>
    <property type="match status" value="1"/>
</dbReference>
<dbReference type="SUPFAM" id="SSF52799">
    <property type="entry name" value="(Phosphotyrosine protein) phosphatases II"/>
    <property type="match status" value="1"/>
</dbReference>
<evidence type="ECO:0000256" key="5">
    <source>
        <dbReference type="ARBA" id="ARBA00022801"/>
    </source>
</evidence>
<evidence type="ECO:0000256" key="7">
    <source>
        <dbReference type="ARBA" id="ARBA00051722"/>
    </source>
</evidence>
<dbReference type="EC" id="3.1.3.48" evidence="3"/>
<comment type="catalytic activity">
    <reaction evidence="7">
        <text>O-phospho-L-tyrosyl-[protein] + H2O = L-tyrosyl-[protein] + phosphate</text>
        <dbReference type="Rhea" id="RHEA:10684"/>
        <dbReference type="Rhea" id="RHEA-COMP:10136"/>
        <dbReference type="Rhea" id="RHEA-COMP:20101"/>
        <dbReference type="ChEBI" id="CHEBI:15377"/>
        <dbReference type="ChEBI" id="CHEBI:43474"/>
        <dbReference type="ChEBI" id="CHEBI:46858"/>
        <dbReference type="ChEBI" id="CHEBI:61978"/>
        <dbReference type="EC" id="3.1.3.48"/>
    </reaction>
</comment>
<dbReference type="InterPro" id="IPR029021">
    <property type="entry name" value="Prot-tyrosine_phosphatase-like"/>
</dbReference>
<feature type="region of interest" description="Disordered" evidence="8">
    <location>
        <begin position="188"/>
        <end position="228"/>
    </location>
</feature>
<keyword evidence="6" id="KW-0904">Protein phosphatase</keyword>
<dbReference type="PRINTS" id="PR01764">
    <property type="entry name" value="MAPKPHPHTASE"/>
</dbReference>
<protein>
    <recommendedName>
        <fullName evidence="3">protein-tyrosine-phosphatase</fullName>
        <ecNumber evidence="3">3.1.3.48</ecNumber>
    </recommendedName>
</protein>
<dbReference type="GO" id="GO:0005829">
    <property type="term" value="C:cytosol"/>
    <property type="evidence" value="ECO:0007669"/>
    <property type="project" value="TreeGrafter"/>
</dbReference>
<dbReference type="CDD" id="cd01446">
    <property type="entry name" value="DSP_MapKP"/>
    <property type="match status" value="1"/>
</dbReference>
<dbReference type="InterPro" id="IPR020422">
    <property type="entry name" value="TYR_PHOSPHATASE_DUAL_dom"/>
</dbReference>
<dbReference type="Pfam" id="PF00782">
    <property type="entry name" value="DSPc"/>
    <property type="match status" value="1"/>
</dbReference>
<feature type="domain" description="Tyrosine specific protein phosphatases" evidence="10">
    <location>
        <begin position="303"/>
        <end position="364"/>
    </location>
</feature>
<dbReference type="Gene3D" id="3.40.250.10">
    <property type="entry name" value="Rhodanese-like domain"/>
    <property type="match status" value="1"/>
</dbReference>
<feature type="domain" description="Rhodanese" evidence="11">
    <location>
        <begin position="29"/>
        <end position="152"/>
    </location>
</feature>
<comment type="subcellular location">
    <subcellularLocation>
        <location evidence="1">Cytoplasm</location>
    </subcellularLocation>
</comment>
<evidence type="ECO:0000259" key="9">
    <source>
        <dbReference type="PROSITE" id="PS50054"/>
    </source>
</evidence>
<dbReference type="GO" id="GO:0008330">
    <property type="term" value="F:protein tyrosine/threonine phosphatase activity"/>
    <property type="evidence" value="ECO:0007669"/>
    <property type="project" value="TreeGrafter"/>
</dbReference>
<evidence type="ECO:0000256" key="6">
    <source>
        <dbReference type="ARBA" id="ARBA00022912"/>
    </source>
</evidence>
<name>A0AAN9VJ93_9ORTH</name>
<evidence type="ECO:0000259" key="10">
    <source>
        <dbReference type="PROSITE" id="PS50056"/>
    </source>
</evidence>
<dbReference type="PANTHER" id="PTHR10159">
    <property type="entry name" value="DUAL SPECIFICITY PROTEIN PHOSPHATASE"/>
    <property type="match status" value="1"/>
</dbReference>
<dbReference type="InterPro" id="IPR000387">
    <property type="entry name" value="Tyr_Pase_dom"/>
</dbReference>
<sequence length="476" mass="51412">MPSDEDSDRLTMMELCKSKEWLLQELRSDPGRLVILDCRSSNEYGESHIRNAVNFSIPSIMLRRLAAGKIDLMSTIRCRELKAKISNAYKESVFVVYGDFVVTETQRSQQPSFTASDTLHVLAKRLAQDGCQVVCLEGGFSSFRTCYPEWCESCSELLVAGPGAGSESMAVPLMGLRSLRISATSHHSKRHVCGGGGGGSSTAVSSSSGGSSSASASGDSSEDCDDRCDSSLGLDDDRDFPVEILPHLFLGNAANSEDLEALSRHSIQYILNVTPDLPNVFEKTGSIKYMQIPIADHWSQNLASFFPKAIEFIDEARSNEKGILVHCLAGVSRSVTITVAYLMYKLSLSLNDAFNLVRQRKSNIAPNFHFMEQLHSFEQELAESSRRSGEGGTPTVSIEGGLEGSEPSDISGGPSRLPRGTSVPSSGPGGDSSTRENKPPCPPDCKCAAHFLSPLNMGTSPDSGIEFDRWTSAPGE</sequence>
<keyword evidence="4" id="KW-0963">Cytoplasm</keyword>
<proteinExistence type="inferred from homology"/>
<dbReference type="InterPro" id="IPR008343">
    <property type="entry name" value="MKP"/>
</dbReference>
<keyword evidence="5" id="KW-0378">Hydrolase</keyword>
<reference evidence="12 13" key="1">
    <citation type="submission" date="2024-03" db="EMBL/GenBank/DDBJ databases">
        <title>The genome assembly and annotation of the cricket Gryllus longicercus Weissman &amp; Gray.</title>
        <authorList>
            <person name="Szrajer S."/>
            <person name="Gray D."/>
            <person name="Ylla G."/>
        </authorList>
    </citation>
    <scope>NUCLEOTIDE SEQUENCE [LARGE SCALE GENOMIC DNA]</scope>
    <source>
        <strain evidence="12">DAG 2021-001</strain>
        <tissue evidence="12">Whole body minus gut</tissue>
    </source>
</reference>
<evidence type="ECO:0000313" key="13">
    <source>
        <dbReference type="Proteomes" id="UP001378592"/>
    </source>
</evidence>
<accession>A0AAN9VJ93</accession>
<dbReference type="PANTHER" id="PTHR10159:SF519">
    <property type="entry name" value="DUAL SPECIFICITY PROTEIN PHOSPHATASE MPK3"/>
    <property type="match status" value="1"/>
</dbReference>
<feature type="domain" description="Tyrosine-protein phosphatase" evidence="9">
    <location>
        <begin position="240"/>
        <end position="383"/>
    </location>
</feature>
<dbReference type="InterPro" id="IPR001763">
    <property type="entry name" value="Rhodanese-like_dom"/>
</dbReference>
<dbReference type="PROSITE" id="PS50206">
    <property type="entry name" value="RHODANESE_3"/>
    <property type="match status" value="1"/>
</dbReference>
<dbReference type="FunFam" id="3.40.250.10:FF:000054">
    <property type="entry name" value="Dual specificity phosphatase 9"/>
    <property type="match status" value="1"/>
</dbReference>
<dbReference type="AlphaFoldDB" id="A0AAN9VJ93"/>
<dbReference type="InterPro" id="IPR000340">
    <property type="entry name" value="Dual-sp_phosphatase_cat-dom"/>
</dbReference>
<dbReference type="GO" id="GO:0033550">
    <property type="term" value="F:MAP kinase tyrosine phosphatase activity"/>
    <property type="evidence" value="ECO:0007669"/>
    <property type="project" value="TreeGrafter"/>
</dbReference>
<gene>
    <name evidence="12" type="ORF">R5R35_003318</name>
</gene>
<organism evidence="12 13">
    <name type="scientific">Gryllus longicercus</name>
    <dbReference type="NCBI Taxonomy" id="2509291"/>
    <lineage>
        <taxon>Eukaryota</taxon>
        <taxon>Metazoa</taxon>
        <taxon>Ecdysozoa</taxon>
        <taxon>Arthropoda</taxon>
        <taxon>Hexapoda</taxon>
        <taxon>Insecta</taxon>
        <taxon>Pterygota</taxon>
        <taxon>Neoptera</taxon>
        <taxon>Polyneoptera</taxon>
        <taxon>Orthoptera</taxon>
        <taxon>Ensifera</taxon>
        <taxon>Gryllidea</taxon>
        <taxon>Grylloidea</taxon>
        <taxon>Gryllidae</taxon>
        <taxon>Gryllinae</taxon>
        <taxon>Gryllus</taxon>
    </lineage>
</organism>
<dbReference type="SMART" id="SM00450">
    <property type="entry name" value="RHOD"/>
    <property type="match status" value="1"/>
</dbReference>
<dbReference type="SUPFAM" id="SSF52821">
    <property type="entry name" value="Rhodanese/Cell cycle control phosphatase"/>
    <property type="match status" value="1"/>
</dbReference>
<dbReference type="EMBL" id="JAZDUA010000218">
    <property type="protein sequence ID" value="KAK7863831.1"/>
    <property type="molecule type" value="Genomic_DNA"/>
</dbReference>
<dbReference type="GO" id="GO:0017017">
    <property type="term" value="F:MAP kinase tyrosine/serine/threonine phosphatase activity"/>
    <property type="evidence" value="ECO:0007669"/>
    <property type="project" value="InterPro"/>
</dbReference>
<feature type="compositionally biased region" description="Low complexity" evidence="8">
    <location>
        <begin position="201"/>
        <end position="219"/>
    </location>
</feature>
<evidence type="ECO:0000259" key="11">
    <source>
        <dbReference type="PROSITE" id="PS50206"/>
    </source>
</evidence>
<evidence type="ECO:0000256" key="4">
    <source>
        <dbReference type="ARBA" id="ARBA00022490"/>
    </source>
</evidence>